<comment type="caution">
    <text evidence="1">The sequence shown here is derived from an EMBL/GenBank/DDBJ whole genome shotgun (WGS) entry which is preliminary data.</text>
</comment>
<dbReference type="EMBL" id="JAVXUP010000046">
    <property type="protein sequence ID" value="KAK3040891.1"/>
    <property type="molecule type" value="Genomic_DNA"/>
</dbReference>
<accession>A0AA89BR13</accession>
<keyword evidence="2" id="KW-1185">Reference proteome</keyword>
<organism evidence="1 2">
    <name type="scientific">Escallonia herrerae</name>
    <dbReference type="NCBI Taxonomy" id="1293975"/>
    <lineage>
        <taxon>Eukaryota</taxon>
        <taxon>Viridiplantae</taxon>
        <taxon>Streptophyta</taxon>
        <taxon>Embryophyta</taxon>
        <taxon>Tracheophyta</taxon>
        <taxon>Spermatophyta</taxon>
        <taxon>Magnoliopsida</taxon>
        <taxon>eudicotyledons</taxon>
        <taxon>Gunneridae</taxon>
        <taxon>Pentapetalae</taxon>
        <taxon>asterids</taxon>
        <taxon>campanulids</taxon>
        <taxon>Escalloniales</taxon>
        <taxon>Escalloniaceae</taxon>
        <taxon>Escallonia</taxon>
    </lineage>
</organism>
<dbReference type="AlphaFoldDB" id="A0AA89BR13"/>
<name>A0AA89BR13_9ASTE</name>
<evidence type="ECO:0000313" key="2">
    <source>
        <dbReference type="Proteomes" id="UP001188597"/>
    </source>
</evidence>
<gene>
    <name evidence="1" type="ORF">RJ639_027886</name>
</gene>
<protein>
    <submittedName>
        <fullName evidence="1">Uncharacterized protein</fullName>
    </submittedName>
</protein>
<proteinExistence type="predicted"/>
<reference evidence="1" key="1">
    <citation type="submission" date="2022-12" db="EMBL/GenBank/DDBJ databases">
        <title>Draft genome assemblies for two species of Escallonia (Escalloniales).</title>
        <authorList>
            <person name="Chanderbali A."/>
            <person name="Dervinis C."/>
            <person name="Anghel I."/>
            <person name="Soltis D."/>
            <person name="Soltis P."/>
            <person name="Zapata F."/>
        </authorList>
    </citation>
    <scope>NUCLEOTIDE SEQUENCE</scope>
    <source>
        <strain evidence="1">UCBG64.0493</strain>
        <tissue evidence="1">Leaf</tissue>
    </source>
</reference>
<dbReference type="Proteomes" id="UP001188597">
    <property type="component" value="Unassembled WGS sequence"/>
</dbReference>
<sequence>MARMLKHQDRLSPEVRPKLQAALPGLPEDLVHEMMEPPKRLGLRAGRSRDGEIDVIDRSMHSTVGNLSKVSGLTRVAGRWRSTTLENVEPLLVSLWRSGSIGSLGLRAGRSRDGEIDVIDRTMHSTVGNLSNVSGLTRVAGRCQGG</sequence>
<evidence type="ECO:0000313" key="1">
    <source>
        <dbReference type="EMBL" id="KAK3040891.1"/>
    </source>
</evidence>